<sequence>MQPMRGDGIPDPADPAAPARDRCVPLIEALPMTSTTQTSATQPPVASGLLGGRIALVTGASRGIGRAVALAFAREGAELIVVGRTQGALEELDDALRAEGRQASLVAGDLADGTLVDRIGAAIFARWGRLDVLVGNAATLGVLGPLGHTDPAVFERVIAVNLIANWRLLRSCDPLLRASDAGRAIFVTSDVAPGRAYWGAYAASKAGLEAMIRTYAGEMAKTDVRANLIDPGPTRTRLRATAFPGEDSEALKPADDPRLIEAFIALALPSCRRNGEIVQID</sequence>
<comment type="similarity">
    <text evidence="1">Belongs to the short-chain dehydrogenases/reductases (SDR) family.</text>
</comment>
<dbReference type="GO" id="GO:0016491">
    <property type="term" value="F:oxidoreductase activity"/>
    <property type="evidence" value="ECO:0007669"/>
    <property type="project" value="UniProtKB-KW"/>
</dbReference>
<dbReference type="InterPro" id="IPR036291">
    <property type="entry name" value="NAD(P)-bd_dom_sf"/>
</dbReference>
<name>A0A380TEM1_9ZZZZ</name>
<gene>
    <name evidence="3" type="ORF">DF3PB_2890005</name>
</gene>
<dbReference type="InterPro" id="IPR002347">
    <property type="entry name" value="SDR_fam"/>
</dbReference>
<dbReference type="SUPFAM" id="SSF51735">
    <property type="entry name" value="NAD(P)-binding Rossmann-fold domains"/>
    <property type="match status" value="1"/>
</dbReference>
<evidence type="ECO:0000256" key="1">
    <source>
        <dbReference type="ARBA" id="ARBA00006484"/>
    </source>
</evidence>
<dbReference type="EMBL" id="UIDG01000211">
    <property type="protein sequence ID" value="SUS06477.1"/>
    <property type="molecule type" value="Genomic_DNA"/>
</dbReference>
<dbReference type="GO" id="GO:0016020">
    <property type="term" value="C:membrane"/>
    <property type="evidence" value="ECO:0007669"/>
    <property type="project" value="TreeGrafter"/>
</dbReference>
<dbReference type="PANTHER" id="PTHR44196:SF4">
    <property type="entry name" value="SHORT CHAIN DEHYDROGENASE"/>
    <property type="match status" value="1"/>
</dbReference>
<keyword evidence="2" id="KW-0560">Oxidoreductase</keyword>
<protein>
    <submittedName>
        <fullName evidence="3">Oxidoreductase</fullName>
    </submittedName>
</protein>
<dbReference type="Pfam" id="PF00106">
    <property type="entry name" value="adh_short"/>
    <property type="match status" value="1"/>
</dbReference>
<dbReference type="AlphaFoldDB" id="A0A380TEM1"/>
<dbReference type="Gene3D" id="3.40.50.720">
    <property type="entry name" value="NAD(P)-binding Rossmann-like Domain"/>
    <property type="match status" value="1"/>
</dbReference>
<dbReference type="PRINTS" id="PR00081">
    <property type="entry name" value="GDHRDH"/>
</dbReference>
<accession>A0A380TEM1</accession>
<dbReference type="PANTHER" id="PTHR44196">
    <property type="entry name" value="DEHYDROGENASE/REDUCTASE SDR FAMILY MEMBER 7B"/>
    <property type="match status" value="1"/>
</dbReference>
<organism evidence="3">
    <name type="scientific">metagenome</name>
    <dbReference type="NCBI Taxonomy" id="256318"/>
    <lineage>
        <taxon>unclassified sequences</taxon>
        <taxon>metagenomes</taxon>
    </lineage>
</organism>
<evidence type="ECO:0000313" key="3">
    <source>
        <dbReference type="EMBL" id="SUS06477.1"/>
    </source>
</evidence>
<evidence type="ECO:0000256" key="2">
    <source>
        <dbReference type="ARBA" id="ARBA00023002"/>
    </source>
</evidence>
<reference evidence="3" key="1">
    <citation type="submission" date="2018-07" db="EMBL/GenBank/DDBJ databases">
        <authorList>
            <person name="Quirk P.G."/>
            <person name="Krulwich T.A."/>
        </authorList>
    </citation>
    <scope>NUCLEOTIDE SEQUENCE</scope>
</reference>
<proteinExistence type="inferred from homology"/>